<evidence type="ECO:0000313" key="2">
    <source>
        <dbReference type="Proteomes" id="UP000054928"/>
    </source>
</evidence>
<protein>
    <submittedName>
        <fullName evidence="1">Uncharacterized protein</fullName>
    </submittedName>
</protein>
<keyword evidence="2" id="KW-1185">Reference proteome</keyword>
<reference evidence="2" key="1">
    <citation type="submission" date="2014-09" db="EMBL/GenBank/DDBJ databases">
        <authorList>
            <person name="Sharma Rahul"/>
            <person name="Thines Marco"/>
        </authorList>
    </citation>
    <scope>NUCLEOTIDE SEQUENCE [LARGE SCALE GENOMIC DNA]</scope>
</reference>
<accession>A0A0P1B1U9</accession>
<dbReference type="Proteomes" id="UP000054928">
    <property type="component" value="Unassembled WGS sequence"/>
</dbReference>
<dbReference type="EMBL" id="CCYD01002532">
    <property type="protein sequence ID" value="CEG47348.1"/>
    <property type="molecule type" value="Genomic_DNA"/>
</dbReference>
<dbReference type="AlphaFoldDB" id="A0A0P1B1U9"/>
<name>A0A0P1B1U9_PLAHL</name>
<sequence length="54" mass="5837">MCDRIQTCVSDSIDLKTQSTVRPTRASRHGVDIMQVVALAGACDEVQSIMKSIA</sequence>
<dbReference type="RefSeq" id="XP_024583717.1">
    <property type="nucleotide sequence ID" value="XM_024718305.1"/>
</dbReference>
<proteinExistence type="predicted"/>
<organism evidence="1 2">
    <name type="scientific">Plasmopara halstedii</name>
    <name type="common">Downy mildew of sunflower</name>
    <dbReference type="NCBI Taxonomy" id="4781"/>
    <lineage>
        <taxon>Eukaryota</taxon>
        <taxon>Sar</taxon>
        <taxon>Stramenopiles</taxon>
        <taxon>Oomycota</taxon>
        <taxon>Peronosporomycetes</taxon>
        <taxon>Peronosporales</taxon>
        <taxon>Peronosporaceae</taxon>
        <taxon>Plasmopara</taxon>
    </lineage>
</organism>
<evidence type="ECO:0000313" key="1">
    <source>
        <dbReference type="EMBL" id="CEG47348.1"/>
    </source>
</evidence>
<dbReference type="GeneID" id="36399287"/>